<gene>
    <name evidence="2" type="ORF">TBRA_LOCUS2411</name>
</gene>
<evidence type="ECO:0000313" key="3">
    <source>
        <dbReference type="Proteomes" id="UP000479190"/>
    </source>
</evidence>
<reference evidence="2 3" key="1">
    <citation type="submission" date="2020-02" db="EMBL/GenBank/DDBJ databases">
        <authorList>
            <person name="Ferguson B K."/>
        </authorList>
    </citation>
    <scope>NUCLEOTIDE SEQUENCE [LARGE SCALE GENOMIC DNA]</scope>
</reference>
<evidence type="ECO:0000256" key="1">
    <source>
        <dbReference type="SAM" id="MobiDB-lite"/>
    </source>
</evidence>
<name>A0A6H5HYS2_9HYME</name>
<dbReference type="Proteomes" id="UP000479190">
    <property type="component" value="Unassembled WGS sequence"/>
</dbReference>
<proteinExistence type="predicted"/>
<feature type="region of interest" description="Disordered" evidence="1">
    <location>
        <begin position="83"/>
        <end position="115"/>
    </location>
</feature>
<accession>A0A6H5HYS2</accession>
<organism evidence="2 3">
    <name type="scientific">Trichogramma brassicae</name>
    <dbReference type="NCBI Taxonomy" id="86971"/>
    <lineage>
        <taxon>Eukaryota</taxon>
        <taxon>Metazoa</taxon>
        <taxon>Ecdysozoa</taxon>
        <taxon>Arthropoda</taxon>
        <taxon>Hexapoda</taxon>
        <taxon>Insecta</taxon>
        <taxon>Pterygota</taxon>
        <taxon>Neoptera</taxon>
        <taxon>Endopterygota</taxon>
        <taxon>Hymenoptera</taxon>
        <taxon>Apocrita</taxon>
        <taxon>Proctotrupomorpha</taxon>
        <taxon>Chalcidoidea</taxon>
        <taxon>Trichogrammatidae</taxon>
        <taxon>Trichogramma</taxon>
    </lineage>
</organism>
<protein>
    <submittedName>
        <fullName evidence="2">Uncharacterized protein</fullName>
    </submittedName>
</protein>
<evidence type="ECO:0000313" key="2">
    <source>
        <dbReference type="EMBL" id="CAB0030409.1"/>
    </source>
</evidence>
<dbReference type="EMBL" id="CADCXV010000478">
    <property type="protein sequence ID" value="CAB0030409.1"/>
    <property type="molecule type" value="Genomic_DNA"/>
</dbReference>
<sequence length="115" mass="12636">MSSDPLVRANAVACGWNHREWIMCLGRGACFVAASLTCRPNLYETGVAIFASRVIPARRSLCWSSCHEGDLGARAERVVLGVRPRPGPRRQSRVPASARARRAGRIRGRVPARNQ</sequence>
<dbReference type="AlphaFoldDB" id="A0A6H5HYS2"/>
<feature type="compositionally biased region" description="Basic residues" evidence="1">
    <location>
        <begin position="99"/>
        <end position="115"/>
    </location>
</feature>
<keyword evidence="3" id="KW-1185">Reference proteome</keyword>
<feature type="non-terminal residue" evidence="2">
    <location>
        <position position="115"/>
    </location>
</feature>